<evidence type="ECO:0000313" key="2">
    <source>
        <dbReference type="Proteomes" id="UP000639859"/>
    </source>
</evidence>
<accession>A0ABS0SZ82</accession>
<dbReference type="Proteomes" id="UP000639859">
    <property type="component" value="Unassembled WGS sequence"/>
</dbReference>
<keyword evidence="2" id="KW-1185">Reference proteome</keyword>
<organism evidence="1 2">
    <name type="scientific">Caulobacter hibisci</name>
    <dbReference type="NCBI Taxonomy" id="2035993"/>
    <lineage>
        <taxon>Bacteria</taxon>
        <taxon>Pseudomonadati</taxon>
        <taxon>Pseudomonadota</taxon>
        <taxon>Alphaproteobacteria</taxon>
        <taxon>Caulobacterales</taxon>
        <taxon>Caulobacteraceae</taxon>
        <taxon>Caulobacter</taxon>
    </lineage>
</organism>
<dbReference type="EMBL" id="JADWOX010000010">
    <property type="protein sequence ID" value="MBI1684938.1"/>
    <property type="molecule type" value="Genomic_DNA"/>
</dbReference>
<comment type="caution">
    <text evidence="1">The sequence shown here is derived from an EMBL/GenBank/DDBJ whole genome shotgun (WGS) entry which is preliminary data.</text>
</comment>
<gene>
    <name evidence="1" type="ORF">I4Q42_14790</name>
</gene>
<name>A0ABS0SZ82_9CAUL</name>
<reference evidence="1 2" key="1">
    <citation type="submission" date="2020-11" db="EMBL/GenBank/DDBJ databases">
        <title>genome sequence of strain KACC 18849.</title>
        <authorList>
            <person name="Gao J."/>
            <person name="Zhang X."/>
        </authorList>
    </citation>
    <scope>NUCLEOTIDE SEQUENCE [LARGE SCALE GENOMIC DNA]</scope>
    <source>
        <strain evidence="1 2">KACC 18849</strain>
    </source>
</reference>
<proteinExistence type="predicted"/>
<protein>
    <submittedName>
        <fullName evidence="1">Uncharacterized protein</fullName>
    </submittedName>
</protein>
<dbReference type="RefSeq" id="WP_198576855.1">
    <property type="nucleotide sequence ID" value="NZ_JADWOX010000010.1"/>
</dbReference>
<sequence length="120" mass="12867">MSDDIILPAPPPEHWDAALAETLPGKTILVGLTFLDADGEIEEVEQFHGVILSAELDEGILVDLLGEEDDGDTYLLPPQTSNIQAAQPGTYTLANGEVLENPDFVSNWTIQGPEDPANEA</sequence>
<evidence type="ECO:0000313" key="1">
    <source>
        <dbReference type="EMBL" id="MBI1684938.1"/>
    </source>
</evidence>